<proteinExistence type="predicted"/>
<name>A0ABT5XAF4_9EURY</name>
<sequence length="74" mass="8484">MNPPLTFEQQKALLQINSARRKLEHLGSIAKTSRIPEVSGLGREVDELADLIWFASLDLGVWNLLEEDRKRRGR</sequence>
<comment type="caution">
    <text evidence="1">The sequence shown here is derived from an EMBL/GenBank/DDBJ whole genome shotgun (WGS) entry which is preliminary data.</text>
</comment>
<gene>
    <name evidence="1" type="ORF">P0O15_10960</name>
</gene>
<reference evidence="1 2" key="1">
    <citation type="submission" date="2023-03" db="EMBL/GenBank/DDBJ databases">
        <title>WGS of Methanotrichaceae archaeon Mx.</title>
        <authorList>
            <person name="Sorokin D.Y."/>
            <person name="Merkel A.Y."/>
        </authorList>
    </citation>
    <scope>NUCLEOTIDE SEQUENCE [LARGE SCALE GENOMIC DNA]</scope>
    <source>
        <strain evidence="1 2">Mx</strain>
    </source>
</reference>
<evidence type="ECO:0000313" key="1">
    <source>
        <dbReference type="EMBL" id="MDF0591678.1"/>
    </source>
</evidence>
<keyword evidence="2" id="KW-1185">Reference proteome</keyword>
<dbReference type="EMBL" id="JARFPK010000054">
    <property type="protein sequence ID" value="MDF0591678.1"/>
    <property type="molecule type" value="Genomic_DNA"/>
</dbReference>
<dbReference type="RefSeq" id="WP_316967405.1">
    <property type="nucleotide sequence ID" value="NZ_JARFPK010000054.1"/>
</dbReference>
<accession>A0ABT5XAF4</accession>
<dbReference type="Proteomes" id="UP001220010">
    <property type="component" value="Unassembled WGS sequence"/>
</dbReference>
<protein>
    <recommendedName>
        <fullName evidence="3">NTP pyrophosphohydrolase MazG putative catalytic core domain-containing protein</fullName>
    </recommendedName>
</protein>
<evidence type="ECO:0008006" key="3">
    <source>
        <dbReference type="Google" id="ProtNLM"/>
    </source>
</evidence>
<organism evidence="1 2">
    <name type="scientific">Candidatus Methanocrinis natronophilus</name>
    <dbReference type="NCBI Taxonomy" id="3033396"/>
    <lineage>
        <taxon>Archaea</taxon>
        <taxon>Methanobacteriati</taxon>
        <taxon>Methanobacteriota</taxon>
        <taxon>Stenosarchaea group</taxon>
        <taxon>Methanomicrobia</taxon>
        <taxon>Methanotrichales</taxon>
        <taxon>Methanotrichaceae</taxon>
        <taxon>Methanocrinis</taxon>
    </lineage>
</organism>
<evidence type="ECO:0000313" key="2">
    <source>
        <dbReference type="Proteomes" id="UP001220010"/>
    </source>
</evidence>